<sequence>MHSVQVEVQYVYVAEALCEYGKAMGYWNKPELLRMFTKFKASFDEYVAKLAVAGQAPPQGALLGAELPPLAQPQNMPPSPLLGQPPGAGKSLPDEMQNPPKFGTAEAAVPAAEKQRFVQPVLAHSPGVGSVYIGAYR</sequence>
<evidence type="ECO:0000313" key="3">
    <source>
        <dbReference type="Proteomes" id="UP000252519"/>
    </source>
</evidence>
<accession>A0A368FKL0</accession>
<keyword evidence="3" id="KW-1185">Reference proteome</keyword>
<dbReference type="AlphaFoldDB" id="A0A368FKL0"/>
<name>A0A368FKL0_ANCCA</name>
<gene>
    <name evidence="2" type="ORF">ANCCAN_21506</name>
</gene>
<evidence type="ECO:0000256" key="1">
    <source>
        <dbReference type="SAM" id="MobiDB-lite"/>
    </source>
</evidence>
<comment type="caution">
    <text evidence="2">The sequence shown here is derived from an EMBL/GenBank/DDBJ whole genome shotgun (WGS) entry which is preliminary data.</text>
</comment>
<proteinExistence type="predicted"/>
<dbReference type="Proteomes" id="UP000252519">
    <property type="component" value="Unassembled WGS sequence"/>
</dbReference>
<organism evidence="2 3">
    <name type="scientific">Ancylostoma caninum</name>
    <name type="common">Dog hookworm</name>
    <dbReference type="NCBI Taxonomy" id="29170"/>
    <lineage>
        <taxon>Eukaryota</taxon>
        <taxon>Metazoa</taxon>
        <taxon>Ecdysozoa</taxon>
        <taxon>Nematoda</taxon>
        <taxon>Chromadorea</taxon>
        <taxon>Rhabditida</taxon>
        <taxon>Rhabditina</taxon>
        <taxon>Rhabditomorpha</taxon>
        <taxon>Strongyloidea</taxon>
        <taxon>Ancylostomatidae</taxon>
        <taxon>Ancylostomatinae</taxon>
        <taxon>Ancylostoma</taxon>
    </lineage>
</organism>
<reference evidence="2 3" key="1">
    <citation type="submission" date="2014-10" db="EMBL/GenBank/DDBJ databases">
        <title>Draft genome of the hookworm Ancylostoma caninum.</title>
        <authorList>
            <person name="Mitreva M."/>
        </authorList>
    </citation>
    <scope>NUCLEOTIDE SEQUENCE [LARGE SCALE GENOMIC DNA]</scope>
    <source>
        <strain evidence="2 3">Baltimore</strain>
    </source>
</reference>
<dbReference type="STRING" id="29170.A0A368FKL0"/>
<evidence type="ECO:0000313" key="2">
    <source>
        <dbReference type="EMBL" id="RCN32683.1"/>
    </source>
</evidence>
<feature type="region of interest" description="Disordered" evidence="1">
    <location>
        <begin position="63"/>
        <end position="107"/>
    </location>
</feature>
<protein>
    <submittedName>
        <fullName evidence="2">Uncharacterized protein</fullName>
    </submittedName>
</protein>
<dbReference type="OrthoDB" id="5873159at2759"/>
<feature type="compositionally biased region" description="Low complexity" evidence="1">
    <location>
        <begin position="63"/>
        <end position="74"/>
    </location>
</feature>
<dbReference type="EMBL" id="JOJR01001046">
    <property type="protein sequence ID" value="RCN32683.1"/>
    <property type="molecule type" value="Genomic_DNA"/>
</dbReference>